<reference evidence="5 6" key="2">
    <citation type="journal article" date="2016" name="Genome Announc.">
        <title>Complete Genome Sequence of Sphingopyxis terrae Strain 203-1 (NBRC 111660), a Polyethylene Glycol Degrader.</title>
        <authorList>
            <person name="Ohtsubo Y."/>
            <person name="Nonoyama S."/>
            <person name="Nagata Y."/>
            <person name="Numata M."/>
            <person name="Tsuchikane K."/>
            <person name="Hosoyama A."/>
            <person name="Yamazoe A."/>
            <person name="Tsuda M."/>
            <person name="Fujita N."/>
            <person name="Kawai F."/>
        </authorList>
    </citation>
    <scope>NUCLEOTIDE SEQUENCE [LARGE SCALE GENOMIC DNA]</scope>
    <source>
        <strain evidence="5 6">203-1</strain>
    </source>
</reference>
<comment type="similarity">
    <text evidence="1">Belongs to the aspartyl/asparaginyl beta-hydroxylase family.</text>
</comment>
<dbReference type="PANTHER" id="PTHR46332">
    <property type="entry name" value="ASPARTATE BETA-HYDROXYLASE DOMAIN-CONTAINING PROTEIN 2"/>
    <property type="match status" value="1"/>
</dbReference>
<keyword evidence="2" id="KW-0223">Dioxygenase</keyword>
<dbReference type="Gene3D" id="1.25.40.10">
    <property type="entry name" value="Tetratricopeptide repeat domain"/>
    <property type="match status" value="1"/>
</dbReference>
<gene>
    <name evidence="5" type="ORF">AOA14_10305</name>
</gene>
<dbReference type="InterPro" id="IPR011990">
    <property type="entry name" value="TPR-like_helical_dom_sf"/>
</dbReference>
<evidence type="ECO:0000256" key="1">
    <source>
        <dbReference type="ARBA" id="ARBA00007730"/>
    </source>
</evidence>
<dbReference type="SMART" id="SM00028">
    <property type="entry name" value="TPR"/>
    <property type="match status" value="3"/>
</dbReference>
<evidence type="ECO:0000313" key="6">
    <source>
        <dbReference type="Proteomes" id="UP000076234"/>
    </source>
</evidence>
<dbReference type="SUPFAM" id="SSF48452">
    <property type="entry name" value="TPR-like"/>
    <property type="match status" value="1"/>
</dbReference>
<evidence type="ECO:0000259" key="4">
    <source>
        <dbReference type="Pfam" id="PF05118"/>
    </source>
</evidence>
<dbReference type="STRING" id="1219058.AOA14_10305"/>
<evidence type="ECO:0000256" key="3">
    <source>
        <dbReference type="ARBA" id="ARBA00023002"/>
    </source>
</evidence>
<proteinExistence type="inferred from homology"/>
<sequence>MASIQPPAPAVEANRLGIAALQANDPAAAAAHFGRAIASDPRSGALQRNLASAWRALGEEERELDALAAALAIDRRDLVAWIRKAERHESRAERGAALEAWSAALALAAQLDPVPDPLVPLLAHGQAFVAQATDTMFAAASGAIASMGDILDETDTRRGKAFVESTLGRRRIYRNECAGIYYPFLPADEFFDRRHFPWFTEIEAHTDAIRSELLALLDDPGDALRPYVRMDAGTPDSIWTPLDNRLDWGACFLWEYGAANQVVLDRCPATAAALAAVPGARIPGRAPSAFFSMLKPRTRIPPHTGVTNTRAIVHLPLIVPPGCGFRVGGETRSWEEGRAFAFDDTIEHEAWNDSDQLRAVLIFDVWNPHLSLAERDLLVRYFASADSSGYAVPR</sequence>
<dbReference type="InterPro" id="IPR019734">
    <property type="entry name" value="TPR_rpt"/>
</dbReference>
<organism evidence="5 6">
    <name type="scientific">Sphingopyxis terrae subsp. terrae NBRC 15098</name>
    <dbReference type="NCBI Taxonomy" id="1219058"/>
    <lineage>
        <taxon>Bacteria</taxon>
        <taxon>Pseudomonadati</taxon>
        <taxon>Pseudomonadota</taxon>
        <taxon>Alphaproteobacteria</taxon>
        <taxon>Sphingomonadales</taxon>
        <taxon>Sphingomonadaceae</taxon>
        <taxon>Sphingopyxis</taxon>
    </lineage>
</organism>
<dbReference type="InterPro" id="IPR027443">
    <property type="entry name" value="IPNS-like_sf"/>
</dbReference>
<dbReference type="Gene3D" id="2.60.120.330">
    <property type="entry name" value="B-lactam Antibiotic, Isopenicillin N Synthase, Chain"/>
    <property type="match status" value="1"/>
</dbReference>
<dbReference type="Proteomes" id="UP000076234">
    <property type="component" value="Chromosome"/>
</dbReference>
<accession>A0A142VYZ1</accession>
<dbReference type="KEGG" id="ster:AOA14_10305"/>
<protein>
    <recommendedName>
        <fullName evidence="4">Aspartyl/asparaginy/proline hydroxylase domain-containing protein</fullName>
    </recommendedName>
</protein>
<name>A0A142VYZ1_9SPHN</name>
<reference evidence="6" key="1">
    <citation type="submission" date="2015-11" db="EMBL/GenBank/DDBJ databases">
        <title>Complete genome sequence of a polyethylene glycol-degrading strain Sphingopyxis terrae strain 203-1 (NBRC 15098).</title>
        <authorList>
            <person name="Yoshiyuki O."/>
            <person name="Shouta N."/>
            <person name="Nagata Y."/>
            <person name="Numata M."/>
            <person name="Tsuchikane K."/>
            <person name="Hosoyama A."/>
            <person name="Yamazoe A."/>
            <person name="Tsuda M."/>
            <person name="Fujita N."/>
            <person name="Kawai F."/>
        </authorList>
    </citation>
    <scope>NUCLEOTIDE SEQUENCE [LARGE SCALE GENOMIC DNA]</scope>
    <source>
        <strain evidence="6">203-1</strain>
    </source>
</reference>
<dbReference type="GO" id="GO:0016020">
    <property type="term" value="C:membrane"/>
    <property type="evidence" value="ECO:0007669"/>
    <property type="project" value="TreeGrafter"/>
</dbReference>
<evidence type="ECO:0000256" key="2">
    <source>
        <dbReference type="ARBA" id="ARBA00022964"/>
    </source>
</evidence>
<dbReference type="InterPro" id="IPR051821">
    <property type="entry name" value="Asp/Asn_beta-hydroxylase"/>
</dbReference>
<feature type="domain" description="Aspartyl/asparaginy/proline hydroxylase" evidence="4">
    <location>
        <begin position="203"/>
        <end position="368"/>
    </location>
</feature>
<dbReference type="SUPFAM" id="SSF51197">
    <property type="entry name" value="Clavaminate synthase-like"/>
    <property type="match status" value="1"/>
</dbReference>
<dbReference type="InterPro" id="IPR007803">
    <property type="entry name" value="Asp/Arg/Pro-Hydrxlase"/>
</dbReference>
<dbReference type="PANTHER" id="PTHR46332:SF5">
    <property type="entry name" value="ASPARTATE BETA-HYDROXYLASE DOMAIN CONTAINING 2"/>
    <property type="match status" value="1"/>
</dbReference>
<keyword evidence="3" id="KW-0560">Oxidoreductase</keyword>
<evidence type="ECO:0000313" key="5">
    <source>
        <dbReference type="EMBL" id="AMU94996.1"/>
    </source>
</evidence>
<dbReference type="EMBL" id="CP013342">
    <property type="protein sequence ID" value="AMU94996.1"/>
    <property type="molecule type" value="Genomic_DNA"/>
</dbReference>
<dbReference type="RefSeq" id="WP_062901728.1">
    <property type="nucleotide sequence ID" value="NZ_CP013342.1"/>
</dbReference>
<dbReference type="Pfam" id="PF05118">
    <property type="entry name" value="Asp_Arg_Hydrox"/>
    <property type="match status" value="1"/>
</dbReference>
<dbReference type="GO" id="GO:0051213">
    <property type="term" value="F:dioxygenase activity"/>
    <property type="evidence" value="ECO:0007669"/>
    <property type="project" value="UniProtKB-KW"/>
</dbReference>
<dbReference type="AlphaFoldDB" id="A0A142VYZ1"/>